<organism evidence="2 3">
    <name type="scientific">Marinibacterium profundimaris</name>
    <dbReference type="NCBI Taxonomy" id="1679460"/>
    <lineage>
        <taxon>Bacteria</taxon>
        <taxon>Pseudomonadati</taxon>
        <taxon>Pseudomonadota</taxon>
        <taxon>Alphaproteobacteria</taxon>
        <taxon>Rhodobacterales</taxon>
        <taxon>Paracoccaceae</taxon>
        <taxon>Marinibacterium</taxon>
    </lineage>
</organism>
<gene>
    <name evidence="2" type="ORF">ATO3_01045</name>
</gene>
<comment type="caution">
    <text evidence="2">The sequence shown here is derived from an EMBL/GenBank/DDBJ whole genome shotgun (WGS) entry which is preliminary data.</text>
</comment>
<keyword evidence="3" id="KW-1185">Reference proteome</keyword>
<reference evidence="2 3" key="1">
    <citation type="submission" date="2013-04" db="EMBL/GenBank/DDBJ databases">
        <title>Oceanicola sp. 22II1-22F33 Genome Sequencing.</title>
        <authorList>
            <person name="Lai Q."/>
            <person name="Li G."/>
            <person name="Shao Z."/>
        </authorList>
    </citation>
    <scope>NUCLEOTIDE SEQUENCE [LARGE SCALE GENOMIC DNA]</scope>
    <source>
        <strain evidence="2 3">22II1-22F33</strain>
    </source>
</reference>
<protein>
    <submittedName>
        <fullName evidence="2">Uncharacterized protein</fullName>
    </submittedName>
</protein>
<dbReference type="Proteomes" id="UP000215377">
    <property type="component" value="Unassembled WGS sequence"/>
</dbReference>
<evidence type="ECO:0000256" key="1">
    <source>
        <dbReference type="SAM" id="Phobius"/>
    </source>
</evidence>
<evidence type="ECO:0000313" key="3">
    <source>
        <dbReference type="Proteomes" id="UP000215377"/>
    </source>
</evidence>
<evidence type="ECO:0000313" key="2">
    <source>
        <dbReference type="EMBL" id="OWU77343.1"/>
    </source>
</evidence>
<keyword evidence="1" id="KW-0472">Membrane</keyword>
<keyword evidence="1" id="KW-0812">Transmembrane</keyword>
<sequence length="206" mass="22338">MPEEDDTAALDLSIAFFSAVLMLFAFVAFQLARTPQPDPPATLAQPDTARPVLPPTWSAVAERGSWAVYDGERLTILDMDAIAAGMRDVLEAYDGEDGYQALTLLSGPDPRAFALRLSFRPDALPAPWRREVTRPAPEAPCPETSRRLLRTYVAADVADVTPLARYLDACGAQFAPLVLREPGDSGRVSVQIGLGPGSYSEEAMFR</sequence>
<name>A0A225NR46_9RHOB</name>
<keyword evidence="1" id="KW-1133">Transmembrane helix</keyword>
<dbReference type="AlphaFoldDB" id="A0A225NR46"/>
<proteinExistence type="predicted"/>
<accession>A0A225NR46</accession>
<dbReference type="EMBL" id="AQQR01000001">
    <property type="protein sequence ID" value="OWU77343.1"/>
    <property type="molecule type" value="Genomic_DNA"/>
</dbReference>
<feature type="transmembrane region" description="Helical" evidence="1">
    <location>
        <begin position="12"/>
        <end position="32"/>
    </location>
</feature>